<dbReference type="EMBL" id="BMAV01002826">
    <property type="protein sequence ID" value="GFY42019.1"/>
    <property type="molecule type" value="Genomic_DNA"/>
</dbReference>
<evidence type="ECO:0000313" key="2">
    <source>
        <dbReference type="Proteomes" id="UP000886998"/>
    </source>
</evidence>
<name>A0A8X7BU15_9ARAC</name>
<keyword evidence="2" id="KW-1185">Reference proteome</keyword>
<dbReference type="AlphaFoldDB" id="A0A8X7BU15"/>
<sequence>MFLVSSGTLVGGRKNQEKCAQIRQYGRKSEFRSSGVPLGISTLSNTRPSKEDFVINDLPLHANLGICWNGKGSNGA</sequence>
<gene>
    <name evidence="1" type="ORF">TNIN_161541</name>
</gene>
<proteinExistence type="predicted"/>
<comment type="caution">
    <text evidence="1">The sequence shown here is derived from an EMBL/GenBank/DDBJ whole genome shotgun (WGS) entry which is preliminary data.</text>
</comment>
<evidence type="ECO:0000313" key="1">
    <source>
        <dbReference type="EMBL" id="GFY42019.1"/>
    </source>
</evidence>
<dbReference type="Proteomes" id="UP000886998">
    <property type="component" value="Unassembled WGS sequence"/>
</dbReference>
<protein>
    <submittedName>
        <fullName evidence="1">Uncharacterized protein</fullName>
    </submittedName>
</protein>
<organism evidence="1 2">
    <name type="scientific">Trichonephila inaurata madagascariensis</name>
    <dbReference type="NCBI Taxonomy" id="2747483"/>
    <lineage>
        <taxon>Eukaryota</taxon>
        <taxon>Metazoa</taxon>
        <taxon>Ecdysozoa</taxon>
        <taxon>Arthropoda</taxon>
        <taxon>Chelicerata</taxon>
        <taxon>Arachnida</taxon>
        <taxon>Araneae</taxon>
        <taxon>Araneomorphae</taxon>
        <taxon>Entelegynae</taxon>
        <taxon>Araneoidea</taxon>
        <taxon>Nephilidae</taxon>
        <taxon>Trichonephila</taxon>
        <taxon>Trichonephila inaurata</taxon>
    </lineage>
</organism>
<accession>A0A8X7BU15</accession>
<reference evidence="1" key="1">
    <citation type="submission" date="2020-08" db="EMBL/GenBank/DDBJ databases">
        <title>Multicomponent nature underlies the extraordinary mechanical properties of spider dragline silk.</title>
        <authorList>
            <person name="Kono N."/>
            <person name="Nakamura H."/>
            <person name="Mori M."/>
            <person name="Yoshida Y."/>
            <person name="Ohtoshi R."/>
            <person name="Malay A.D."/>
            <person name="Moran D.A.P."/>
            <person name="Tomita M."/>
            <person name="Numata K."/>
            <person name="Arakawa K."/>
        </authorList>
    </citation>
    <scope>NUCLEOTIDE SEQUENCE</scope>
</reference>